<feature type="transmembrane region" description="Helical" evidence="11">
    <location>
        <begin position="1477"/>
        <end position="1498"/>
    </location>
</feature>
<keyword evidence="8 11" id="KW-1133">Transmembrane helix</keyword>
<feature type="domain" description="ABC transporter" evidence="12">
    <location>
        <begin position="1565"/>
        <end position="1808"/>
    </location>
</feature>
<dbReference type="GO" id="GO:0046983">
    <property type="term" value="F:protein dimerization activity"/>
    <property type="evidence" value="ECO:0007669"/>
    <property type="project" value="InterPro"/>
</dbReference>
<dbReference type="Pfam" id="PF19055">
    <property type="entry name" value="ABC2_membrane_7"/>
    <property type="match status" value="1"/>
</dbReference>
<feature type="transmembrane region" description="Helical" evidence="11">
    <location>
        <begin position="1268"/>
        <end position="1288"/>
    </location>
</feature>
<dbReference type="PROSITE" id="PS00211">
    <property type="entry name" value="ABC_TRANSPORTER_1"/>
    <property type="match status" value="1"/>
</dbReference>
<dbReference type="Pfam" id="PF14510">
    <property type="entry name" value="ABC_trans_N"/>
    <property type="match status" value="1"/>
</dbReference>
<dbReference type="Pfam" id="PF01061">
    <property type="entry name" value="ABC2_membrane"/>
    <property type="match status" value="2"/>
</dbReference>
<dbReference type="PROSITE" id="PS50893">
    <property type="entry name" value="ABC_TRANSPORTER_2"/>
    <property type="match status" value="2"/>
</dbReference>
<dbReference type="Pfam" id="PF06422">
    <property type="entry name" value="PDR_CDR"/>
    <property type="match status" value="2"/>
</dbReference>
<dbReference type="InterPro" id="IPR034003">
    <property type="entry name" value="ABCG_PDR_2"/>
</dbReference>
<dbReference type="Pfam" id="PF00005">
    <property type="entry name" value="ABC_tran"/>
    <property type="match status" value="2"/>
</dbReference>
<dbReference type="FunFam" id="3.40.50.300:FF:000054">
    <property type="entry name" value="ABC multidrug transporter atrF"/>
    <property type="match status" value="1"/>
</dbReference>
<reference evidence="14" key="1">
    <citation type="journal article" date="2017" name="Nat. Microbiol.">
        <title>Global analysis of biosynthetic gene clusters reveals vast potential of secondary metabolite production in Penicillium species.</title>
        <authorList>
            <person name="Nielsen J.C."/>
            <person name="Grijseels S."/>
            <person name="Prigent S."/>
            <person name="Ji B."/>
            <person name="Dainat J."/>
            <person name="Nielsen K.F."/>
            <person name="Frisvad J.C."/>
            <person name="Workman M."/>
            <person name="Nielsen J."/>
        </authorList>
    </citation>
    <scope>NUCLEOTIDE SEQUENCE [LARGE SCALE GENOMIC DNA]</scope>
    <source>
        <strain evidence="14">IBT 31811</strain>
    </source>
</reference>
<dbReference type="GO" id="GO:0005886">
    <property type="term" value="C:plasma membrane"/>
    <property type="evidence" value="ECO:0007669"/>
    <property type="project" value="UniProtKB-SubCell"/>
</dbReference>
<evidence type="ECO:0000256" key="7">
    <source>
        <dbReference type="ARBA" id="ARBA00022840"/>
    </source>
</evidence>
<feature type="compositionally biased region" description="Acidic residues" evidence="10">
    <location>
        <begin position="703"/>
        <end position="718"/>
    </location>
</feature>
<dbReference type="InterPro" id="IPR003593">
    <property type="entry name" value="AAA+_ATPase"/>
</dbReference>
<evidence type="ECO:0000256" key="8">
    <source>
        <dbReference type="ARBA" id="ARBA00022989"/>
    </source>
</evidence>
<dbReference type="InterPro" id="IPR013525">
    <property type="entry name" value="ABC2_TM"/>
</dbReference>
<accession>A0A1V6PIA8</accession>
<comment type="similarity">
    <text evidence="2">Belongs to the ABC transporter superfamily. ABCG family. PDR (TC 3.A.1.205) subfamily.</text>
</comment>
<dbReference type="CDD" id="cd03232">
    <property type="entry name" value="ABCG_PDR_domain2"/>
    <property type="match status" value="1"/>
</dbReference>
<evidence type="ECO:0000313" key="14">
    <source>
        <dbReference type="Proteomes" id="UP000191672"/>
    </source>
</evidence>
<dbReference type="InterPro" id="IPR017871">
    <property type="entry name" value="ABC_transporter-like_CS"/>
</dbReference>
<evidence type="ECO:0000256" key="5">
    <source>
        <dbReference type="ARBA" id="ARBA00022692"/>
    </source>
</evidence>
<evidence type="ECO:0000256" key="6">
    <source>
        <dbReference type="ARBA" id="ARBA00022741"/>
    </source>
</evidence>
<dbReference type="InterPro" id="IPR043926">
    <property type="entry name" value="ABCG_dom"/>
</dbReference>
<feature type="transmembrane region" description="Helical" evidence="11">
    <location>
        <begin position="2168"/>
        <end position="2187"/>
    </location>
</feature>
<dbReference type="InterPro" id="IPR003439">
    <property type="entry name" value="ABC_transporter-like_ATP-bd"/>
</dbReference>
<dbReference type="InterPro" id="IPR012337">
    <property type="entry name" value="RNaseH-like_sf"/>
</dbReference>
<evidence type="ECO:0000256" key="11">
    <source>
        <dbReference type="SAM" id="Phobius"/>
    </source>
</evidence>
<protein>
    <recommendedName>
        <fullName evidence="12">ABC transporter domain-containing protein</fullName>
    </recommendedName>
</protein>
<dbReference type="SMART" id="SM00614">
    <property type="entry name" value="ZnF_BED"/>
    <property type="match status" value="1"/>
</dbReference>
<evidence type="ECO:0000256" key="4">
    <source>
        <dbReference type="ARBA" id="ARBA00022475"/>
    </source>
</evidence>
<dbReference type="InterPro" id="IPR029481">
    <property type="entry name" value="ABC_trans_N"/>
</dbReference>
<dbReference type="GO" id="GO:0016887">
    <property type="term" value="F:ATP hydrolysis activity"/>
    <property type="evidence" value="ECO:0007669"/>
    <property type="project" value="InterPro"/>
</dbReference>
<dbReference type="InterPro" id="IPR027417">
    <property type="entry name" value="P-loop_NTPase"/>
</dbReference>
<feature type="transmembrane region" description="Helical" evidence="11">
    <location>
        <begin position="1309"/>
        <end position="1333"/>
    </location>
</feature>
<dbReference type="GO" id="GO:0140359">
    <property type="term" value="F:ABC-type transporter activity"/>
    <property type="evidence" value="ECO:0007669"/>
    <property type="project" value="InterPro"/>
</dbReference>
<feature type="domain" description="ABC transporter" evidence="12">
    <location>
        <begin position="869"/>
        <end position="1120"/>
    </location>
</feature>
<name>A0A1V6PIA8_9EURO</name>
<evidence type="ECO:0000256" key="10">
    <source>
        <dbReference type="SAM" id="MobiDB-lite"/>
    </source>
</evidence>
<comment type="caution">
    <text evidence="13">The sequence shown here is derived from an EMBL/GenBank/DDBJ whole genome shotgun (WGS) entry which is preliminary data.</text>
</comment>
<proteinExistence type="inferred from homology"/>
<feature type="transmembrane region" description="Helical" evidence="11">
    <location>
        <begin position="1977"/>
        <end position="2003"/>
    </location>
</feature>
<dbReference type="GO" id="GO:0005524">
    <property type="term" value="F:ATP binding"/>
    <property type="evidence" value="ECO:0007669"/>
    <property type="project" value="UniProtKB-KW"/>
</dbReference>
<keyword evidence="3" id="KW-0813">Transport</keyword>
<dbReference type="Gene3D" id="3.40.50.300">
    <property type="entry name" value="P-loop containing nucleotide triphosphate hydrolases"/>
    <property type="match status" value="2"/>
</dbReference>
<keyword evidence="6" id="KW-0547">Nucleotide-binding</keyword>
<feature type="transmembrane region" description="Helical" evidence="11">
    <location>
        <begin position="1902"/>
        <end position="1921"/>
    </location>
</feature>
<dbReference type="SUPFAM" id="SSF52540">
    <property type="entry name" value="P-loop containing nucleoside triphosphate hydrolases"/>
    <property type="match status" value="2"/>
</dbReference>
<feature type="transmembrane region" description="Helical" evidence="11">
    <location>
        <begin position="1345"/>
        <end position="1368"/>
    </location>
</feature>
<evidence type="ECO:0000256" key="1">
    <source>
        <dbReference type="ARBA" id="ARBA00004651"/>
    </source>
</evidence>
<evidence type="ECO:0000256" key="3">
    <source>
        <dbReference type="ARBA" id="ARBA00022448"/>
    </source>
</evidence>
<evidence type="ECO:0000256" key="2">
    <source>
        <dbReference type="ARBA" id="ARBA00006012"/>
    </source>
</evidence>
<feature type="transmembrane region" description="Helical" evidence="11">
    <location>
        <begin position="1227"/>
        <end position="1248"/>
    </location>
</feature>
<evidence type="ECO:0000313" key="13">
    <source>
        <dbReference type="EMBL" id="OQD76785.1"/>
    </source>
</evidence>
<feature type="transmembrane region" description="Helical" evidence="11">
    <location>
        <begin position="1375"/>
        <end position="1394"/>
    </location>
</feature>
<dbReference type="Pfam" id="PF05699">
    <property type="entry name" value="Dimer_Tnp_hAT"/>
    <property type="match status" value="1"/>
</dbReference>
<dbReference type="STRING" id="416450.A0A1V6PIA8"/>
<dbReference type="SUPFAM" id="SSF53098">
    <property type="entry name" value="Ribonuclease H-like"/>
    <property type="match status" value="1"/>
</dbReference>
<keyword evidence="9 11" id="KW-0472">Membrane</keyword>
<keyword evidence="4" id="KW-1003">Cell membrane</keyword>
<gene>
    <name evidence="13" type="ORF">PENANT_c116G10023</name>
</gene>
<feature type="transmembrane region" description="Helical" evidence="11">
    <location>
        <begin position="2045"/>
        <end position="2074"/>
    </location>
</feature>
<sequence>MSQLSEVYPSSSFQTTDGVPLDALQFLLPDDSLSQRESQSHFQSEIQFDSALELPNNRVQIRAASQALDTLPRIKPDRINEFIICTPAMSTEFVQWWLQTNYGKSKRINWDISPRSRRAKCWEGFQQVANAKDGKPGVICNHCRTVLAHPATNHTGTSTMQKHLDGPRCRQRLPKKGTGSIHQLLSDAAERRPVSTFTQRTWEQKILNLITTSQLPFRFLEHQEFHDLLSYARLAPTPPSVPSRKAIRERLRSFVIEYQQDTLKRLPSSAKLSLALDCWTSPFQDAFMAITGYFIDQEWEYREVLLGFEPLAGTHSGMNLGEVVLQILQKHQISDRVLAVTTDNASNNKTLITAVNDSIRELQLNTDSTIIQVPCLALVIQLSLIDLLGKIKASPKNDTTESVWSDDRVRLLRARQQKHEIADTLNKVRGLAVYINGSPQRKEAFLNLQSNGQKLVPIQDVHDVDGDLYAIGTILDPSNKMEFFSASDWAPDHTGKNYKKEYRESLQSLFERYSRRIPSHMTQSDSRLSTTKSALERACMRDLSKSSTGPQHDELTRYLQSNTIDESARIFWRNHEKDFPILASITRDVMSIPATGAGVERLFNSARDVCHYRRGSLNPETVRDIMLYLCTTRFDIKEEQRLILQEYLSEQEIAATSEELDIETHCSEAISDTEEDIELHLDTPAAPPLSEVAAGKRPAATFDNEEDSNADEFADPEENSVSPLHDTQHRVSGSAFNCAYLGIMSSDTHDTLAEDTVSSESEGPLYESVSFIEQNEIETLTRIATEQSRRQSVIFPHRLGSVAEHDPSLNPQSPKFNLQKWLTIVMTDAGRDGRKGHNMGIVFKNLNVYGSGAALQFQETVSSLLISPLRLLQTIRKSHVPKRRIIKDFSGLLKKGELLLVLGRPGAGCSTFLKSLCGETHGMELDSNSVINYNGIPQSRMVKEFKGEVVYNQEVDRHFPHLTVGQTLEFAAATRTPSHRLEGMARNEHARYMAQVIMAVFGLSHTYNTRVGNDFIRGVSGGERKRVSIAEMALAASPLGAWDNSTRGLDSATALKFVESLRLFSDLTESSHAVAAYQASQSIYDVFDKVIVLYEGRMVFFGSAAAAKLYFENQGWHCPPRQTTGDFLTSVTNPGERKAKLTMESRVPRTAEDFENAWLNSVEHDRLQAEIGAYEAQYPVEQDSAAAVEFQERKRDNQAKHTRPKSPYIISVPMQIKLSTRRAYQGLWNDAAATVSTVVSNIIMALIIGSVFYDAPATTAGFQEKGATLFFAVLLNALTAMSEINALYSQRPIVEKHNSYAFYHPFTEAIAGVLTDVPVKFALAVAFNIILYFLSGLQREPGNFFLYFLITFTIMFVMSAVFRTLAAVTKTVSQAMALAGVTILALIVYTGFVLPRPSMHPWFEWIHYLNPIYYAFEILIANEFHGRDFPCSAFVPSYADRTGKSFSCATTGSLAGNLTVNGDRYIWENYRYSFSHVWRNFGILVAFLIGFMAIYFVACELNSSTTSTADKLVFRRGYEPANMRWGRVKSDSDVERTEDAPVGRCTSDEKSDSGMGAIQAQTDVFTWRDVSYDIEIKGESRKLLDHVSGWVKPGTLTALMGVSGAGKTTLLDVLAHRTSVGVVTGNMFVNGNSLDASFQRKTGYVQQQDLHLETATVRESLQFSALLRQPASVTVKEKYAYVEDVIRMLQMEEFAEAIVGVPGEGLNVEQRKLLTIGVELAAKPKLLLFLDEPTSGLDSQSSWAICSFLRRLASHGQAILCTIHQPSAILFQEFDQLIFLARGGKTVYFGPIGEQSRTLLDYFESNGARTCGSSENPAEYMLDVVNKANNSRGEDWFEVWKKSQESNAVQTEIDRIHKERQGATTTDDASVRQFEFAMPFWFQLWQVSYRVFQQYWRMPSYIMSKWGLGIAAGLFIGFSFYQAKTSFQGMQTIIYSVFMLCTIFTSLVQQLMPLFVTQRSLYEVRERPSKAYSWKAFLFANVIVEIPYMIITGVLIYVCYFYAVVGIPSSVSQVTVLLLCIQFFIYASTFAQMVIAALPDAQTAGAIVVLLFAMSLTFCGVMQPPAALPGFWIFMYRVSPFTYWTGAMVSTQVHGRQVVCSSAELSVFDPPSGQTCWDYLKDYAIQAGGQVLNKNATSGCEYCALTVADQYLATSGIFYDQRWRNFGIVWAFIAFNIFMTTLLYYLFRVKSWRIDGMKLKFARFVPSKAFRTSQ</sequence>
<dbReference type="PANTHER" id="PTHR19241">
    <property type="entry name" value="ATP-BINDING CASSETTE TRANSPORTER"/>
    <property type="match status" value="1"/>
</dbReference>
<comment type="subcellular location">
    <subcellularLocation>
        <location evidence="1">Cell membrane</location>
        <topology evidence="1">Multi-pass membrane protein</topology>
    </subcellularLocation>
</comment>
<feature type="transmembrane region" description="Helical" evidence="11">
    <location>
        <begin position="2015"/>
        <end position="2038"/>
    </location>
</feature>
<feature type="region of interest" description="Disordered" evidence="10">
    <location>
        <begin position="685"/>
        <end position="728"/>
    </location>
</feature>
<organism evidence="13 14">
    <name type="scientific">Penicillium antarcticum</name>
    <dbReference type="NCBI Taxonomy" id="416450"/>
    <lineage>
        <taxon>Eukaryota</taxon>
        <taxon>Fungi</taxon>
        <taxon>Dikarya</taxon>
        <taxon>Ascomycota</taxon>
        <taxon>Pezizomycotina</taxon>
        <taxon>Eurotiomycetes</taxon>
        <taxon>Eurotiomycetidae</taxon>
        <taxon>Eurotiales</taxon>
        <taxon>Aspergillaceae</taxon>
        <taxon>Penicillium</taxon>
    </lineage>
</organism>
<keyword evidence="5 11" id="KW-0812">Transmembrane</keyword>
<evidence type="ECO:0000259" key="12">
    <source>
        <dbReference type="PROSITE" id="PS50893"/>
    </source>
</evidence>
<evidence type="ECO:0000256" key="9">
    <source>
        <dbReference type="ARBA" id="ARBA00023136"/>
    </source>
</evidence>
<feature type="transmembrane region" description="Helical" evidence="11">
    <location>
        <begin position="1933"/>
        <end position="1956"/>
    </location>
</feature>
<dbReference type="Proteomes" id="UP000191672">
    <property type="component" value="Unassembled WGS sequence"/>
</dbReference>
<dbReference type="EMBL" id="MDYN01000116">
    <property type="protein sequence ID" value="OQD76785.1"/>
    <property type="molecule type" value="Genomic_DNA"/>
</dbReference>
<dbReference type="InterPro" id="IPR008906">
    <property type="entry name" value="HATC_C_dom"/>
</dbReference>
<keyword evidence="14" id="KW-1185">Reference proteome</keyword>
<keyword evidence="7" id="KW-0067">ATP-binding</keyword>
<dbReference type="SMART" id="SM00382">
    <property type="entry name" value="AAA"/>
    <property type="match status" value="2"/>
</dbReference>
<dbReference type="InterPro" id="IPR010929">
    <property type="entry name" value="PDR_CDR_ABC"/>
</dbReference>